<dbReference type="InterPro" id="IPR010935">
    <property type="entry name" value="SMC_hinge"/>
</dbReference>
<feature type="coiled-coil region" evidence="12">
    <location>
        <begin position="757"/>
        <end position="787"/>
    </location>
</feature>
<evidence type="ECO:0000256" key="9">
    <source>
        <dbReference type="ARBA" id="ARBA00023067"/>
    </source>
</evidence>
<feature type="region of interest" description="Disordered" evidence="13">
    <location>
        <begin position="1083"/>
        <end position="1138"/>
    </location>
</feature>
<keyword evidence="7" id="KW-0067">ATP-binding</keyword>
<dbReference type="InterPro" id="IPR007811">
    <property type="entry name" value="RPC4"/>
</dbReference>
<feature type="region of interest" description="Disordered" evidence="13">
    <location>
        <begin position="1361"/>
        <end position="1382"/>
    </location>
</feature>
<evidence type="ECO:0000256" key="8">
    <source>
        <dbReference type="ARBA" id="ARBA00023054"/>
    </source>
</evidence>
<gene>
    <name evidence="15" type="ORF">BcabD6B2_29890</name>
</gene>
<dbReference type="GO" id="GO:0005666">
    <property type="term" value="C:RNA polymerase III complex"/>
    <property type="evidence" value="ECO:0007669"/>
    <property type="project" value="InterPro"/>
</dbReference>
<dbReference type="RefSeq" id="XP_067715623.1">
    <property type="nucleotide sequence ID" value="XM_067859522.1"/>
</dbReference>
<dbReference type="SUPFAM" id="SSF75553">
    <property type="entry name" value="Smc hinge domain"/>
    <property type="match status" value="1"/>
</dbReference>
<dbReference type="GeneID" id="94195035"/>
<feature type="domain" description="SMC hinge" evidence="14">
    <location>
        <begin position="582"/>
        <end position="705"/>
    </location>
</feature>
<dbReference type="Pfam" id="PF05132">
    <property type="entry name" value="RNA_pol_Rpc4"/>
    <property type="match status" value="1"/>
</dbReference>
<feature type="coiled-coil region" evidence="12">
    <location>
        <begin position="882"/>
        <end position="1035"/>
    </location>
</feature>
<dbReference type="GO" id="GO:0003677">
    <property type="term" value="F:DNA binding"/>
    <property type="evidence" value="ECO:0007669"/>
    <property type="project" value="InterPro"/>
</dbReference>
<keyword evidence="9" id="KW-0226">DNA condensation</keyword>
<evidence type="ECO:0000256" key="12">
    <source>
        <dbReference type="SAM" id="Coils"/>
    </source>
</evidence>
<keyword evidence="6" id="KW-0498">Mitosis</keyword>
<dbReference type="SMART" id="SM00968">
    <property type="entry name" value="SMC_hinge"/>
    <property type="match status" value="1"/>
</dbReference>
<evidence type="ECO:0000256" key="3">
    <source>
        <dbReference type="ARBA" id="ARBA00018693"/>
    </source>
</evidence>
<feature type="compositionally biased region" description="Low complexity" evidence="13">
    <location>
        <begin position="1"/>
        <end position="13"/>
    </location>
</feature>
<comment type="similarity">
    <text evidence="2">Belongs to the SMC family. SMC4 subfamily.</text>
</comment>
<dbReference type="GO" id="GO:0006383">
    <property type="term" value="P:transcription by RNA polymerase III"/>
    <property type="evidence" value="ECO:0007669"/>
    <property type="project" value="InterPro"/>
</dbReference>
<feature type="compositionally biased region" description="Low complexity" evidence="13">
    <location>
        <begin position="1086"/>
        <end position="1116"/>
    </location>
</feature>
<feature type="compositionally biased region" description="Gly residues" evidence="13">
    <location>
        <begin position="726"/>
        <end position="739"/>
    </location>
</feature>
<dbReference type="Gene3D" id="1.10.287.1490">
    <property type="match status" value="1"/>
</dbReference>
<evidence type="ECO:0000256" key="13">
    <source>
        <dbReference type="SAM" id="MobiDB-lite"/>
    </source>
</evidence>
<feature type="coiled-coil region" evidence="12">
    <location>
        <begin position="296"/>
        <end position="481"/>
    </location>
</feature>
<organism evidence="15 16">
    <name type="scientific">Babesia caballi</name>
    <dbReference type="NCBI Taxonomy" id="5871"/>
    <lineage>
        <taxon>Eukaryota</taxon>
        <taxon>Sar</taxon>
        <taxon>Alveolata</taxon>
        <taxon>Apicomplexa</taxon>
        <taxon>Aconoidasida</taxon>
        <taxon>Piroplasmida</taxon>
        <taxon>Babesiidae</taxon>
        <taxon>Babesia</taxon>
    </lineage>
</organism>
<dbReference type="InterPro" id="IPR036277">
    <property type="entry name" value="SMC_hinge_sf"/>
</dbReference>
<evidence type="ECO:0000259" key="14">
    <source>
        <dbReference type="SMART" id="SM00968"/>
    </source>
</evidence>
<evidence type="ECO:0000256" key="7">
    <source>
        <dbReference type="ARBA" id="ARBA00022840"/>
    </source>
</evidence>
<keyword evidence="16" id="KW-1185">Reference proteome</keyword>
<comment type="caution">
    <text evidence="15">The sequence shown here is derived from an EMBL/GenBank/DDBJ whole genome shotgun (WGS) entry which is preliminary data.</text>
</comment>
<keyword evidence="5" id="KW-0547">Nucleotide-binding</keyword>
<evidence type="ECO:0000256" key="2">
    <source>
        <dbReference type="ARBA" id="ARBA00006005"/>
    </source>
</evidence>
<evidence type="ECO:0000313" key="15">
    <source>
        <dbReference type="EMBL" id="GIX63554.1"/>
    </source>
</evidence>
<keyword evidence="8 12" id="KW-0175">Coiled coil</keyword>
<dbReference type="InterPro" id="IPR003395">
    <property type="entry name" value="RecF/RecN/SMC_N"/>
</dbReference>
<keyword evidence="4" id="KW-0132">Cell division</keyword>
<feature type="region of interest" description="Disordered" evidence="13">
    <location>
        <begin position="723"/>
        <end position="752"/>
    </location>
</feature>
<evidence type="ECO:0000313" key="16">
    <source>
        <dbReference type="Proteomes" id="UP001497744"/>
    </source>
</evidence>
<reference evidence="15 16" key="1">
    <citation type="submission" date="2021-06" db="EMBL/GenBank/DDBJ databases">
        <title>Genome sequence of Babesia caballi.</title>
        <authorList>
            <person name="Yamagishi J."/>
            <person name="Kidaka T."/>
            <person name="Ochi A."/>
        </authorList>
    </citation>
    <scope>NUCLEOTIDE SEQUENCE [LARGE SCALE GENOMIC DNA]</scope>
    <source>
        <strain evidence="15">USDA-D6B2</strain>
    </source>
</reference>
<dbReference type="GO" id="GO:0051301">
    <property type="term" value="P:cell division"/>
    <property type="evidence" value="ECO:0007669"/>
    <property type="project" value="UniProtKB-KW"/>
</dbReference>
<dbReference type="SUPFAM" id="SSF52540">
    <property type="entry name" value="P-loop containing nucleoside triphosphate hydrolases"/>
    <property type="match status" value="1"/>
</dbReference>
<dbReference type="PANTHER" id="PTHR18937">
    <property type="entry name" value="STRUCTURAL MAINTENANCE OF CHROMOSOMES SMC FAMILY MEMBER"/>
    <property type="match status" value="1"/>
</dbReference>
<accession>A0AAV4LYH0</accession>
<dbReference type="FunFam" id="3.40.50.300:FF:000481">
    <property type="entry name" value="Structural maintenance of chromosomes 4"/>
    <property type="match status" value="1"/>
</dbReference>
<dbReference type="Gene3D" id="3.30.70.1620">
    <property type="match status" value="1"/>
</dbReference>
<dbReference type="InterPro" id="IPR027417">
    <property type="entry name" value="P-loop_NTPase"/>
</dbReference>
<keyword evidence="10" id="KW-0539">Nucleus</keyword>
<dbReference type="GO" id="GO:0005524">
    <property type="term" value="F:ATP binding"/>
    <property type="evidence" value="ECO:0007669"/>
    <property type="project" value="UniProtKB-KW"/>
</dbReference>
<feature type="coiled-coil region" evidence="12">
    <location>
        <begin position="229"/>
        <end position="256"/>
    </location>
</feature>
<evidence type="ECO:0000256" key="1">
    <source>
        <dbReference type="ARBA" id="ARBA00004123"/>
    </source>
</evidence>
<dbReference type="Pfam" id="PF02463">
    <property type="entry name" value="SMC_N"/>
    <property type="match status" value="1"/>
</dbReference>
<dbReference type="GO" id="GO:0007076">
    <property type="term" value="P:mitotic chromosome condensation"/>
    <property type="evidence" value="ECO:0007669"/>
    <property type="project" value="TreeGrafter"/>
</dbReference>
<evidence type="ECO:0000256" key="11">
    <source>
        <dbReference type="ARBA" id="ARBA00023306"/>
    </source>
</evidence>
<dbReference type="PANTHER" id="PTHR18937:SF172">
    <property type="entry name" value="STRUCTURAL MAINTENANCE OF CHROMOSOMES PROTEIN"/>
    <property type="match status" value="1"/>
</dbReference>
<feature type="region of interest" description="Disordered" evidence="13">
    <location>
        <begin position="494"/>
        <end position="513"/>
    </location>
</feature>
<keyword evidence="11" id="KW-0131">Cell cycle</keyword>
<sequence>MQSAVSRASQASAETPQGRHRVADHVRAIGAETRNLDEPVRRLIISKVVLRNFKSYGGTTVIGPFHKRFTSIVGPNGSGKSNVIDAMLFVFGFRAKQMRFDKLADLIHNSQAYLKLNKGQPLQSMEVAVHFCEIIDRDPDADEFEVVPGSELVIAREVHRDNTSRYRINGRTATQKDVSNSLKSFGMDLYNNRFLILQGEVEQIAQMKPKATKPEEEGLLEYLEDIIGTNQYLEAIKAAQEEYEAVQDQCQERLNRARVAQKEMEDLLEPKREADEYIAKEKALLQAQVLLTRKEIGVLETRRSEATEKLALLEKRFQESTAELDAVQRERSAAAAGIQGVESELESVDRAKKRLSDSLQRMIAKDEDLRKQLLREVKKVEEKTASIKKSASSRPKLEREAKERLARSEELLEQVPSMQADLERAEQALETLTEQLKPELLAANQVLAKCEADLAPMQQAYDQAQKEIRVLQSSINLLDGRRKEGESNLQALRSTERKLSDSLNAHKGQLSQQEAELRERRATCEADAGAIAEMEATVRSKSQWCTQKRGEYESMKRELDDMVGSSDQYRYIMGLVASGKMRGVHGRLGDLGSIAPEYERAFMAAGGGQVDTLVVDTPDVASQVFDELRRRNLGRSSAMALSVLNHDLRRQMEAFERSSQDKLPAGVQYLVQLVQPSQPNYKVCFFSALRDTLLAPDLEVATRVGYQQRRRVVTLDGELIEPDGRMSGGGIRPRKGGGISTKADGSAQGAGKPAVDAAQLEALLKDIERESTELRRLKEELGEKTLRHSTLSKSVSELQYSVEVLQHTVVNEEVQLGEISQQVSSLESATTAAADEAKLVGMRSDLEEKQRAAAAAAARVADQEKFVADAYRVVDSVGKGKLRGAKERVSDLEAKLSETRATIERLRKESAGLQADADKCQRDAEKFIKEIALHQVREAELEQQLNELEEEAAAVSAEMNEVGAKVDALKKQLRDLKGALAAKDKVIEEHNLKSVDMRHSIDELSKQVRSCDHQLEEHQARLRNVTAAYKKTRALIQSSLEVQALMNQGADGVATDGGAEGAQAMVILDEDGELILDDDDVDKADALQGDSGGVSDRGSGVTSASSSNEAAATDSAGAEDNRTPPDDDEATGTPGYRQLRQMDIASLRERVEQLRREAGAVPNLSVLDEFGIKAREYNRRRDELRNVQARRDEVKRTFDQLCFKRKSEFLENFAVIAAKLKEMYQAITLGGDAELELVDSTDPFTEGILFSVRPARKSWKQIQNLSGGEKTLSSLALVFALHHYKPNPVYFMDEIDAALDFRNVSIIAQNIKERTKDAQFIIISLRSQMFEMCNQMVGIYKTADVTKSVCINPAAFENLFSDDDSPTEDAGGAASVDDDDGRLPELKLEPAAMCVEDPDPDDDGIDLCSTEALVELSAGNPSLLIPSVLPGAIDTRVGGVSTFTWLLQATDSGVMEFLSTPGTHFVHIQMPNAMPNLDKERTLRGDAGARGGRCSEHLLKREAASEAPEESQIYQTSRVGSLPSGRLGRLRVHRSGKIKLHLGEHVFNFAAGNSVSCKQRVGCLLEENDEFMFLGDYRKKFVVSPDFTAMFRDP</sequence>
<evidence type="ECO:0000256" key="6">
    <source>
        <dbReference type="ARBA" id="ARBA00022776"/>
    </source>
</evidence>
<evidence type="ECO:0000256" key="10">
    <source>
        <dbReference type="ARBA" id="ARBA00023242"/>
    </source>
</evidence>
<dbReference type="Gene3D" id="1.20.1060.20">
    <property type="match status" value="1"/>
</dbReference>
<name>A0AAV4LYH0_BABCB</name>
<dbReference type="Gene3D" id="3.40.50.300">
    <property type="entry name" value="P-loop containing nucleotide triphosphate hydrolases"/>
    <property type="match status" value="2"/>
</dbReference>
<evidence type="ECO:0000256" key="4">
    <source>
        <dbReference type="ARBA" id="ARBA00022618"/>
    </source>
</evidence>
<dbReference type="GO" id="GO:0000796">
    <property type="term" value="C:condensin complex"/>
    <property type="evidence" value="ECO:0007669"/>
    <property type="project" value="TreeGrafter"/>
</dbReference>
<evidence type="ECO:0000256" key="5">
    <source>
        <dbReference type="ARBA" id="ARBA00022741"/>
    </source>
</evidence>
<feature type="region of interest" description="Disordered" evidence="13">
    <location>
        <begin position="1"/>
        <end position="22"/>
    </location>
</feature>
<dbReference type="EMBL" id="BPLF01000002">
    <property type="protein sequence ID" value="GIX63554.1"/>
    <property type="molecule type" value="Genomic_DNA"/>
</dbReference>
<dbReference type="Proteomes" id="UP001497744">
    <property type="component" value="Unassembled WGS sequence"/>
</dbReference>
<protein>
    <recommendedName>
        <fullName evidence="3">Structural maintenance of chromosomes protein 4</fullName>
    </recommendedName>
</protein>
<comment type="subcellular location">
    <subcellularLocation>
        <location evidence="1">Nucleus</location>
    </subcellularLocation>
</comment>
<proteinExistence type="inferred from homology"/>
<dbReference type="Pfam" id="PF06470">
    <property type="entry name" value="SMC_hinge"/>
    <property type="match status" value="1"/>
</dbReference>
<dbReference type="SUPFAM" id="SSF57997">
    <property type="entry name" value="Tropomyosin"/>
    <property type="match status" value="1"/>
</dbReference>